<comment type="caution">
    <text evidence="2">The sequence shown here is derived from an EMBL/GenBank/DDBJ whole genome shotgun (WGS) entry which is preliminary data.</text>
</comment>
<keyword evidence="1" id="KW-1133">Transmembrane helix</keyword>
<evidence type="ECO:0000313" key="2">
    <source>
        <dbReference type="EMBL" id="KAK4096407.1"/>
    </source>
</evidence>
<reference evidence="2" key="2">
    <citation type="submission" date="2023-05" db="EMBL/GenBank/DDBJ databases">
        <authorList>
            <consortium name="Lawrence Berkeley National Laboratory"/>
            <person name="Steindorff A."/>
            <person name="Hensen N."/>
            <person name="Bonometti L."/>
            <person name="Westerberg I."/>
            <person name="Brannstrom I.O."/>
            <person name="Guillou S."/>
            <person name="Cros-Aarteil S."/>
            <person name="Calhoun S."/>
            <person name="Haridas S."/>
            <person name="Kuo A."/>
            <person name="Mondo S."/>
            <person name="Pangilinan J."/>
            <person name="Riley R."/>
            <person name="Labutti K."/>
            <person name="Andreopoulos B."/>
            <person name="Lipzen A."/>
            <person name="Chen C."/>
            <person name="Yanf M."/>
            <person name="Daum C."/>
            <person name="Ng V."/>
            <person name="Clum A."/>
            <person name="Ohm R."/>
            <person name="Martin F."/>
            <person name="Silar P."/>
            <person name="Natvig D."/>
            <person name="Lalanne C."/>
            <person name="Gautier V."/>
            <person name="Ament-Velasquez S.L."/>
            <person name="Kruys A."/>
            <person name="Hutchinson M.I."/>
            <person name="Powell A.J."/>
            <person name="Barry K."/>
            <person name="Miller A.N."/>
            <person name="Grigoriev I.V."/>
            <person name="Debuchy R."/>
            <person name="Gladieux P."/>
            <person name="Thoren M.H."/>
            <person name="Johannesson H."/>
        </authorList>
    </citation>
    <scope>NUCLEOTIDE SEQUENCE</scope>
    <source>
        <strain evidence="2">CBS 757.83</strain>
    </source>
</reference>
<dbReference type="Proteomes" id="UP001305647">
    <property type="component" value="Unassembled WGS sequence"/>
</dbReference>
<feature type="transmembrane region" description="Helical" evidence="1">
    <location>
        <begin position="67"/>
        <end position="84"/>
    </location>
</feature>
<organism evidence="2 3">
    <name type="scientific">Parathielavia hyrcaniae</name>
    <dbReference type="NCBI Taxonomy" id="113614"/>
    <lineage>
        <taxon>Eukaryota</taxon>
        <taxon>Fungi</taxon>
        <taxon>Dikarya</taxon>
        <taxon>Ascomycota</taxon>
        <taxon>Pezizomycotina</taxon>
        <taxon>Sordariomycetes</taxon>
        <taxon>Sordariomycetidae</taxon>
        <taxon>Sordariales</taxon>
        <taxon>Chaetomiaceae</taxon>
        <taxon>Parathielavia</taxon>
    </lineage>
</organism>
<sequence length="130" mass="14862">MLKAKKIEVSYKRSTMTTPQRVETVRRLQTAMANETTYLFVRCFGAQAMTCGVVLGMSQMTALSFKVFGLAMIPYIAGFNFWFSGIGPATGVINNWMWLDFIGNTFFMLGSFWCAKVLEEEERQNRKGRR</sequence>
<keyword evidence="1" id="KW-0812">Transmembrane</keyword>
<gene>
    <name evidence="2" type="ORF">N658DRAFT_562441</name>
</gene>
<evidence type="ECO:0000313" key="3">
    <source>
        <dbReference type="Proteomes" id="UP001305647"/>
    </source>
</evidence>
<dbReference type="EMBL" id="MU863715">
    <property type="protein sequence ID" value="KAK4096407.1"/>
    <property type="molecule type" value="Genomic_DNA"/>
</dbReference>
<reference evidence="2" key="1">
    <citation type="journal article" date="2023" name="Mol. Phylogenet. Evol.">
        <title>Genome-scale phylogeny and comparative genomics of the fungal order Sordariales.</title>
        <authorList>
            <person name="Hensen N."/>
            <person name="Bonometti L."/>
            <person name="Westerberg I."/>
            <person name="Brannstrom I.O."/>
            <person name="Guillou S."/>
            <person name="Cros-Aarteil S."/>
            <person name="Calhoun S."/>
            <person name="Haridas S."/>
            <person name="Kuo A."/>
            <person name="Mondo S."/>
            <person name="Pangilinan J."/>
            <person name="Riley R."/>
            <person name="LaButti K."/>
            <person name="Andreopoulos B."/>
            <person name="Lipzen A."/>
            <person name="Chen C."/>
            <person name="Yan M."/>
            <person name="Daum C."/>
            <person name="Ng V."/>
            <person name="Clum A."/>
            <person name="Steindorff A."/>
            <person name="Ohm R.A."/>
            <person name="Martin F."/>
            <person name="Silar P."/>
            <person name="Natvig D.O."/>
            <person name="Lalanne C."/>
            <person name="Gautier V."/>
            <person name="Ament-Velasquez S.L."/>
            <person name="Kruys A."/>
            <person name="Hutchinson M.I."/>
            <person name="Powell A.J."/>
            <person name="Barry K."/>
            <person name="Miller A.N."/>
            <person name="Grigoriev I.V."/>
            <person name="Debuchy R."/>
            <person name="Gladieux P."/>
            <person name="Hiltunen Thoren M."/>
            <person name="Johannesson H."/>
        </authorList>
    </citation>
    <scope>NUCLEOTIDE SEQUENCE</scope>
    <source>
        <strain evidence="2">CBS 757.83</strain>
    </source>
</reference>
<dbReference type="AlphaFoldDB" id="A0AAN6PR57"/>
<protein>
    <submittedName>
        <fullName evidence="2">Uncharacterized protein</fullName>
    </submittedName>
</protein>
<name>A0AAN6PR57_9PEZI</name>
<accession>A0AAN6PR57</accession>
<evidence type="ECO:0000256" key="1">
    <source>
        <dbReference type="SAM" id="Phobius"/>
    </source>
</evidence>
<feature type="transmembrane region" description="Helical" evidence="1">
    <location>
        <begin position="96"/>
        <end position="118"/>
    </location>
</feature>
<keyword evidence="3" id="KW-1185">Reference proteome</keyword>
<keyword evidence="1" id="KW-0472">Membrane</keyword>
<proteinExistence type="predicted"/>